<feature type="compositionally biased region" description="Acidic residues" evidence="2">
    <location>
        <begin position="103"/>
        <end position="165"/>
    </location>
</feature>
<feature type="domain" description="AATF leucine zipper-containing" evidence="4">
    <location>
        <begin position="185"/>
        <end position="400"/>
    </location>
</feature>
<dbReference type="Pfam" id="PF08164">
    <property type="entry name" value="TRAUB"/>
    <property type="match status" value="1"/>
</dbReference>
<dbReference type="InterPro" id="IPR039223">
    <property type="entry name" value="AATF/Bfr2"/>
</dbReference>
<feature type="non-terminal residue" evidence="5">
    <location>
        <position position="1"/>
    </location>
</feature>
<dbReference type="Pfam" id="PF13339">
    <property type="entry name" value="AATF-Che1"/>
    <property type="match status" value="1"/>
</dbReference>
<gene>
    <name evidence="5" type="ORF">PFISCL1PPCAC_21596</name>
</gene>
<feature type="region of interest" description="Disordered" evidence="2">
    <location>
        <begin position="267"/>
        <end position="371"/>
    </location>
</feature>
<dbReference type="PANTHER" id="PTHR15565">
    <property type="entry name" value="AATF PROTEIN APOPTOSIS ANTAGONIZING TRANSCRIPTION FACTOR"/>
    <property type="match status" value="1"/>
</dbReference>
<feature type="compositionally biased region" description="Acidic residues" evidence="2">
    <location>
        <begin position="350"/>
        <end position="362"/>
    </location>
</feature>
<dbReference type="Proteomes" id="UP001432322">
    <property type="component" value="Unassembled WGS sequence"/>
</dbReference>
<dbReference type="InterPro" id="IPR012617">
    <property type="entry name" value="AATF_C"/>
</dbReference>
<feature type="compositionally biased region" description="Basic and acidic residues" evidence="2">
    <location>
        <begin position="64"/>
        <end position="77"/>
    </location>
</feature>
<comment type="similarity">
    <text evidence="1">Belongs to the AATF family.</text>
</comment>
<evidence type="ECO:0000313" key="6">
    <source>
        <dbReference type="Proteomes" id="UP001432322"/>
    </source>
</evidence>
<evidence type="ECO:0000259" key="3">
    <source>
        <dbReference type="Pfam" id="PF08164"/>
    </source>
</evidence>
<keyword evidence="6" id="KW-1185">Reference proteome</keyword>
<organism evidence="5 6">
    <name type="scientific">Pristionchus fissidentatus</name>
    <dbReference type="NCBI Taxonomy" id="1538716"/>
    <lineage>
        <taxon>Eukaryota</taxon>
        <taxon>Metazoa</taxon>
        <taxon>Ecdysozoa</taxon>
        <taxon>Nematoda</taxon>
        <taxon>Chromadorea</taxon>
        <taxon>Rhabditida</taxon>
        <taxon>Rhabditina</taxon>
        <taxon>Diplogasteromorpha</taxon>
        <taxon>Diplogasteroidea</taxon>
        <taxon>Neodiplogasteridae</taxon>
        <taxon>Pristionchus</taxon>
    </lineage>
</organism>
<feature type="compositionally biased region" description="Acidic residues" evidence="2">
    <location>
        <begin position="279"/>
        <end position="302"/>
    </location>
</feature>
<feature type="compositionally biased region" description="Acidic residues" evidence="2">
    <location>
        <begin position="324"/>
        <end position="340"/>
    </location>
</feature>
<evidence type="ECO:0000256" key="1">
    <source>
        <dbReference type="ARBA" id="ARBA00008966"/>
    </source>
</evidence>
<dbReference type="GO" id="GO:0006357">
    <property type="term" value="P:regulation of transcription by RNA polymerase II"/>
    <property type="evidence" value="ECO:0007669"/>
    <property type="project" value="TreeGrafter"/>
</dbReference>
<sequence>LQVMSSFLKELEALNAPVAEIPDLEDYNFDNKIKAKPRRVDDSDEDMPQDEVVIQRRRIVGAVELHDPKYKGEKVSRADMFGDSSEMNGLQARKKKRSLRMDSDEEDDDDDDEEDSDEGDDGEDEEESDDDDIQLDELNKDDDDDEDDSGEDEEEEEEDDEEAEEREEKISMKELVKPIDEDEERKKGESVRKQMDMCEQILLLNIKSHGAMRFYNQMPRGETAKALVAGADEKTRAALSEAHKNALKLVAVLLEAERVLLGGSSQTKELLKEKKEGAEEQEGAADSEDEEIESSEDEDEEEKGGKGKKKNGVVGKKAQKKSFDDEDDEMEEEGDDDDGSIPDYNVSGTDDSEDDEAEENGEGETTAGKKVENLRSLRKQCIASEVRFEQFRSSTLQKWDGRTRLAAVGGVAAAAKQKKGDFSAFEGDVLAQIEKILSDKRRLVARTQSKRSDHERIGGEPEATHDVEIFDDDDFYQVLLRDLIERKQAVDTNDPIAMSRQWLEIEKLRQKRKKKNVDTRASKGRKVRYTVIPKLVNFFPAVPEGVSWTHEMRNELFKSLFT</sequence>
<dbReference type="AlphaFoldDB" id="A0AAV5WHT8"/>
<accession>A0AAV5WHT8</accession>
<dbReference type="PANTHER" id="PTHR15565:SF0">
    <property type="entry name" value="PROTEIN AATF"/>
    <property type="match status" value="1"/>
</dbReference>
<feature type="compositionally biased region" description="Basic and acidic residues" evidence="2">
    <location>
        <begin position="166"/>
        <end position="192"/>
    </location>
</feature>
<evidence type="ECO:0000313" key="5">
    <source>
        <dbReference type="EMBL" id="GMT30299.1"/>
    </source>
</evidence>
<protein>
    <recommendedName>
        <fullName evidence="7">Apoptosis antagonizing transcription factor</fullName>
    </recommendedName>
</protein>
<evidence type="ECO:0000259" key="4">
    <source>
        <dbReference type="Pfam" id="PF13339"/>
    </source>
</evidence>
<reference evidence="5" key="1">
    <citation type="submission" date="2023-10" db="EMBL/GenBank/DDBJ databases">
        <title>Genome assembly of Pristionchus species.</title>
        <authorList>
            <person name="Yoshida K."/>
            <person name="Sommer R.J."/>
        </authorList>
    </citation>
    <scope>NUCLEOTIDE SEQUENCE</scope>
    <source>
        <strain evidence="5">RS5133</strain>
    </source>
</reference>
<name>A0AAV5WHT8_9BILA</name>
<feature type="compositionally biased region" description="Basic and acidic residues" evidence="2">
    <location>
        <begin position="269"/>
        <end position="278"/>
    </location>
</feature>
<feature type="domain" description="Apoptosis-antagonizing transcription factor C-terminal" evidence="3">
    <location>
        <begin position="476"/>
        <end position="561"/>
    </location>
</feature>
<evidence type="ECO:0008006" key="7">
    <source>
        <dbReference type="Google" id="ProtNLM"/>
    </source>
</evidence>
<proteinExistence type="inferred from homology"/>
<dbReference type="EMBL" id="BTSY01000005">
    <property type="protein sequence ID" value="GMT30299.1"/>
    <property type="molecule type" value="Genomic_DNA"/>
</dbReference>
<feature type="region of interest" description="Disordered" evidence="2">
    <location>
        <begin position="64"/>
        <end position="192"/>
    </location>
</feature>
<dbReference type="GO" id="GO:0005730">
    <property type="term" value="C:nucleolus"/>
    <property type="evidence" value="ECO:0007669"/>
    <property type="project" value="TreeGrafter"/>
</dbReference>
<dbReference type="InterPro" id="IPR025160">
    <property type="entry name" value="AATF"/>
</dbReference>
<evidence type="ECO:0000256" key="2">
    <source>
        <dbReference type="SAM" id="MobiDB-lite"/>
    </source>
</evidence>
<comment type="caution">
    <text evidence="5">The sequence shown here is derived from an EMBL/GenBank/DDBJ whole genome shotgun (WGS) entry which is preliminary data.</text>
</comment>